<accession>A0AAD9Q1Z0</accession>
<protein>
    <submittedName>
        <fullName evidence="1">Gem-associated protein 4</fullName>
    </submittedName>
</protein>
<name>A0AAD9Q1Z0_ACRCE</name>
<dbReference type="GO" id="GO:0000387">
    <property type="term" value="P:spliceosomal snRNP assembly"/>
    <property type="evidence" value="ECO:0007669"/>
    <property type="project" value="InterPro"/>
</dbReference>
<dbReference type="PANTHER" id="PTHR15571:SF2">
    <property type="entry name" value="GEM-ASSOCIATED PROTEIN 4"/>
    <property type="match status" value="1"/>
</dbReference>
<dbReference type="GO" id="GO:0006364">
    <property type="term" value="P:rRNA processing"/>
    <property type="evidence" value="ECO:0007669"/>
    <property type="project" value="InterPro"/>
</dbReference>
<organism evidence="1 2">
    <name type="scientific">Acropora cervicornis</name>
    <name type="common">Staghorn coral</name>
    <dbReference type="NCBI Taxonomy" id="6130"/>
    <lineage>
        <taxon>Eukaryota</taxon>
        <taxon>Metazoa</taxon>
        <taxon>Cnidaria</taxon>
        <taxon>Anthozoa</taxon>
        <taxon>Hexacorallia</taxon>
        <taxon>Scleractinia</taxon>
        <taxon>Astrocoeniina</taxon>
        <taxon>Acroporidae</taxon>
        <taxon>Acropora</taxon>
    </lineage>
</organism>
<gene>
    <name evidence="1" type="ORF">P5673_025427</name>
</gene>
<sequence length="1048" mass="118550">MAGDVVVKSSVSYCPETVLIHSAFLLAHKEAEKSLSEMEKGGSSKVAQIVSETIREVTSANFEPVGHELLQTEIKELEFQIHSWIFTSFLNDIGLVAIDQDDLAEEDFFHSFPPLPPFGVEFYLELVHEIGWQKYLVEGLCTAGFTLPLEKIIHCLAQKPNFNDILLFTDLFCSFVLMGKPNPLLNSQASNVNCQTALFPQQCWMLLFKGLKRLNKDYSCWPEGQERVLKSVIDLIFDIIVDFNKTNILLKDSLMGNAIQEEKASDRTRNFESQHCDDHETLNEHKATQSDIVSACMDLLYQLIVNDWSETMHWRQTELCNDRVTIIIDQMDCSLWHPLHKWIIKLYSVSLWLMSHALDSALLEQASKLQTGFQQYVETYSTKAELVWIEGFAAGAMNNLKNCHIKEEFIPPSDSVDLLLFQPENTKEQFEFYLQQVNGSLEGYKECFDWLLSAEEFHKEPTWLECMRSHAAKLSDHQCALKMVDIIYMQRQLLCAGDKSSDIIYCEIKKILFNLFSTLACSIQQQLIEYAFFMNLMLKCPEEKGESLLFHPHLITQEKTSFQQDLVMVFNKLLDISSEDHLQSALNSFAKVLLVSPCLTLNSAVIEGMKSVGHSKAICSVLGRLPIVCSLRVNGTSSSPTLLCQAIKSVALTVRSHQQETNLLNMVSLMLSEGSSVSLPLLNVQELVETSVLCFLNNMNVHGNISTALAVKLLNTSAATVAKNVAFHSHFLKRHLLPIILCLCELLDECTTFWDGLAPAHSLSDMDELREMVLDAADTQIKLCCDVLVLHPSFAIGVEWLWKTVTSRFDWTIPLHFEQLFSASFITYKLPVPGYLLDVCGNIGEEWVADQELPYEKEDVFTVLFEFCRVSDSTLQSILGSLDILPHCTGKEWKRIMELCRHIIRQNILEVSSVTPCLSGNADSIDDVSCLSTLLLHMLKALNSPLCSSWATPLVWTYVVRHYIMVMKDMVDERIEIAAVIVRLFAHVCHAMTFVAADCDDHLFVLALDLVAKSSKLDGIREQLKLSINSLSSEVHKTALLQKLYQTL</sequence>
<proteinExistence type="predicted"/>
<evidence type="ECO:0000313" key="1">
    <source>
        <dbReference type="EMBL" id="KAK2553229.1"/>
    </source>
</evidence>
<dbReference type="GO" id="GO:0032797">
    <property type="term" value="C:SMN complex"/>
    <property type="evidence" value="ECO:0007669"/>
    <property type="project" value="InterPro"/>
</dbReference>
<dbReference type="PANTHER" id="PTHR15571">
    <property type="entry name" value="GEM-ASSOCIATED PROTEIN 4"/>
    <property type="match status" value="1"/>
</dbReference>
<keyword evidence="2" id="KW-1185">Reference proteome</keyword>
<reference evidence="1" key="1">
    <citation type="journal article" date="2023" name="G3 (Bethesda)">
        <title>Whole genome assembly and annotation of the endangered Caribbean coral Acropora cervicornis.</title>
        <authorList>
            <person name="Selwyn J.D."/>
            <person name="Vollmer S.V."/>
        </authorList>
    </citation>
    <scope>NUCLEOTIDE SEQUENCE</scope>
    <source>
        <strain evidence="1">K2</strain>
    </source>
</reference>
<reference evidence="1" key="2">
    <citation type="journal article" date="2023" name="Science">
        <title>Genomic signatures of disease resistance in endangered staghorn corals.</title>
        <authorList>
            <person name="Vollmer S.V."/>
            <person name="Selwyn J.D."/>
            <person name="Despard B.A."/>
            <person name="Roesel C.L."/>
        </authorList>
    </citation>
    <scope>NUCLEOTIDE SEQUENCE</scope>
    <source>
        <strain evidence="1">K2</strain>
    </source>
</reference>
<dbReference type="InterPro" id="IPR033265">
    <property type="entry name" value="GEMIN4"/>
</dbReference>
<dbReference type="Proteomes" id="UP001249851">
    <property type="component" value="Unassembled WGS sequence"/>
</dbReference>
<dbReference type="EMBL" id="JARQWQ010000079">
    <property type="protein sequence ID" value="KAK2553229.1"/>
    <property type="molecule type" value="Genomic_DNA"/>
</dbReference>
<comment type="caution">
    <text evidence="1">The sequence shown here is derived from an EMBL/GenBank/DDBJ whole genome shotgun (WGS) entry which is preliminary data.</text>
</comment>
<dbReference type="AlphaFoldDB" id="A0AAD9Q1Z0"/>
<evidence type="ECO:0000313" key="2">
    <source>
        <dbReference type="Proteomes" id="UP001249851"/>
    </source>
</evidence>